<evidence type="ECO:0000256" key="2">
    <source>
        <dbReference type="ARBA" id="ARBA00022692"/>
    </source>
</evidence>
<evidence type="ECO:0000259" key="9">
    <source>
        <dbReference type="PROSITE" id="PS50111"/>
    </source>
</evidence>
<feature type="domain" description="HAMP" evidence="10">
    <location>
        <begin position="206"/>
        <end position="259"/>
    </location>
</feature>
<protein>
    <submittedName>
        <fullName evidence="11">Methyl-accepting chemotaxis protein</fullName>
    </submittedName>
</protein>
<proteinExistence type="inferred from homology"/>
<evidence type="ECO:0000256" key="4">
    <source>
        <dbReference type="ARBA" id="ARBA00023136"/>
    </source>
</evidence>
<dbReference type="SMART" id="SM00283">
    <property type="entry name" value="MA"/>
    <property type="match status" value="1"/>
</dbReference>
<feature type="transmembrane region" description="Helical" evidence="8">
    <location>
        <begin position="12"/>
        <end position="32"/>
    </location>
</feature>
<evidence type="ECO:0000256" key="1">
    <source>
        <dbReference type="ARBA" id="ARBA00004141"/>
    </source>
</evidence>
<keyword evidence="5 7" id="KW-0807">Transducer</keyword>
<dbReference type="KEGG" id="bsan:CHH28_15960"/>
<dbReference type="GO" id="GO:0004888">
    <property type="term" value="F:transmembrane signaling receptor activity"/>
    <property type="evidence" value="ECO:0007669"/>
    <property type="project" value="InterPro"/>
</dbReference>
<keyword evidence="4 8" id="KW-0472">Membrane</keyword>
<evidence type="ECO:0000256" key="5">
    <source>
        <dbReference type="ARBA" id="ARBA00023224"/>
    </source>
</evidence>
<comment type="subcellular location">
    <subcellularLocation>
        <location evidence="1">Membrane</location>
        <topology evidence="1">Multi-pass membrane protein</topology>
    </subcellularLocation>
</comment>
<dbReference type="PRINTS" id="PR00260">
    <property type="entry name" value="CHEMTRNSDUCR"/>
</dbReference>
<evidence type="ECO:0000313" key="12">
    <source>
        <dbReference type="Proteomes" id="UP000202440"/>
    </source>
</evidence>
<dbReference type="PROSITE" id="PS50885">
    <property type="entry name" value="HAMP"/>
    <property type="match status" value="1"/>
</dbReference>
<dbReference type="FunFam" id="1.10.287.950:FF:000001">
    <property type="entry name" value="Methyl-accepting chemotaxis sensory transducer"/>
    <property type="match status" value="1"/>
</dbReference>
<evidence type="ECO:0000256" key="6">
    <source>
        <dbReference type="ARBA" id="ARBA00029447"/>
    </source>
</evidence>
<dbReference type="InterPro" id="IPR003660">
    <property type="entry name" value="HAMP_dom"/>
</dbReference>
<organism evidence="11 12">
    <name type="scientific">Bacterioplanes sanyensis</name>
    <dbReference type="NCBI Taxonomy" id="1249553"/>
    <lineage>
        <taxon>Bacteria</taxon>
        <taxon>Pseudomonadati</taxon>
        <taxon>Pseudomonadota</taxon>
        <taxon>Gammaproteobacteria</taxon>
        <taxon>Oceanospirillales</taxon>
        <taxon>Oceanospirillaceae</taxon>
        <taxon>Bacterioplanes</taxon>
    </lineage>
</organism>
<dbReference type="Proteomes" id="UP000202440">
    <property type="component" value="Chromosome"/>
</dbReference>
<dbReference type="GO" id="GO:0007165">
    <property type="term" value="P:signal transduction"/>
    <property type="evidence" value="ECO:0007669"/>
    <property type="project" value="UniProtKB-KW"/>
</dbReference>
<comment type="similarity">
    <text evidence="6">Belongs to the methyl-accepting chemotaxis (MCP) protein family.</text>
</comment>
<keyword evidence="12" id="KW-1185">Reference proteome</keyword>
<dbReference type="RefSeq" id="WP_094061252.1">
    <property type="nucleotide sequence ID" value="NZ_CP022530.1"/>
</dbReference>
<evidence type="ECO:0000259" key="10">
    <source>
        <dbReference type="PROSITE" id="PS50885"/>
    </source>
</evidence>
<dbReference type="PANTHER" id="PTHR32089:SF119">
    <property type="entry name" value="METHYL-ACCEPTING CHEMOTAXIS PROTEIN CTPL"/>
    <property type="match status" value="1"/>
</dbReference>
<evidence type="ECO:0000256" key="7">
    <source>
        <dbReference type="PROSITE-ProRule" id="PRU00284"/>
    </source>
</evidence>
<dbReference type="SUPFAM" id="SSF58104">
    <property type="entry name" value="Methyl-accepting chemotaxis protein (MCP) signaling domain"/>
    <property type="match status" value="1"/>
</dbReference>
<dbReference type="PANTHER" id="PTHR32089">
    <property type="entry name" value="METHYL-ACCEPTING CHEMOTAXIS PROTEIN MCPB"/>
    <property type="match status" value="1"/>
</dbReference>
<dbReference type="Gene3D" id="1.10.287.950">
    <property type="entry name" value="Methyl-accepting chemotaxis protein"/>
    <property type="match status" value="1"/>
</dbReference>
<dbReference type="SMART" id="SM00304">
    <property type="entry name" value="HAMP"/>
    <property type="match status" value="1"/>
</dbReference>
<evidence type="ECO:0000256" key="8">
    <source>
        <dbReference type="SAM" id="Phobius"/>
    </source>
</evidence>
<dbReference type="EMBL" id="CP022530">
    <property type="protein sequence ID" value="ASP40078.1"/>
    <property type="molecule type" value="Genomic_DNA"/>
</dbReference>
<evidence type="ECO:0000256" key="3">
    <source>
        <dbReference type="ARBA" id="ARBA00022989"/>
    </source>
</evidence>
<dbReference type="GO" id="GO:0016020">
    <property type="term" value="C:membrane"/>
    <property type="evidence" value="ECO:0007669"/>
    <property type="project" value="UniProtKB-SubCell"/>
</dbReference>
<evidence type="ECO:0000313" key="11">
    <source>
        <dbReference type="EMBL" id="ASP40078.1"/>
    </source>
</evidence>
<reference evidence="11 12" key="1">
    <citation type="submission" date="2017-07" db="EMBL/GenBank/DDBJ databases">
        <title>Annotated genome sequence of Bacterioplanes sanyensis isolated from Red Sea.</title>
        <authorList>
            <person name="Rehman Z.U."/>
        </authorList>
    </citation>
    <scope>NUCLEOTIDE SEQUENCE [LARGE SCALE GENOMIC DNA]</scope>
    <source>
        <strain evidence="11 12">NV9</strain>
    </source>
</reference>
<dbReference type="CDD" id="cd06225">
    <property type="entry name" value="HAMP"/>
    <property type="match status" value="1"/>
</dbReference>
<sequence length="536" mass="59230">MARQALSIQGKVYLALSIIFLLVLVVVVNIAIDAERELSRDMVHSQLKDRASNYLDTMNLLMVSGAMGNREMVRKKMLSDENITEARMLRNERVDKLYGKGYPHEYAQDELDRRALAGEEIYYQKDDDNGHTITFVTPVIAEEDYRGTNCLACHQAEQGDVLGAIRITYNMDELDAVIQRNMLTMSLAQALLFVVALVLLSLLLRRVIISPVKQMHSTLENMERESDLTHRVEIHSQDEIGLAGLALNKMISRFSESLNEVVKAATELESSADRIDKSSRQSLDAVDLQRQETDQVHTLIERLHESIHGVQYNAERSAEASQSAIEIAHSGVAKTDQASATIEQMNVAISTTATVVSSLDERSVNVGNVLSVIKGIAEQTNLLALNAAIEAARAGESGRGFAVVADEVRTLSQRTHESAQEIEDMIVQLQDEARKAVSATTEAQSTSESGMQQVREAASALHSMVKHVDEMARLNQETLERMSEQITVGKEVATSIETISEHSVNTTQSASHTTDIAGRLVDVANYLATLVKRFKL</sequence>
<accession>A0A222FM40</accession>
<name>A0A222FM40_9GAMM</name>
<feature type="transmembrane region" description="Helical" evidence="8">
    <location>
        <begin position="190"/>
        <end position="208"/>
    </location>
</feature>
<dbReference type="GO" id="GO:0006935">
    <property type="term" value="P:chemotaxis"/>
    <property type="evidence" value="ECO:0007669"/>
    <property type="project" value="InterPro"/>
</dbReference>
<dbReference type="OrthoDB" id="6376221at2"/>
<dbReference type="InterPro" id="IPR004089">
    <property type="entry name" value="MCPsignal_dom"/>
</dbReference>
<dbReference type="Pfam" id="PF00672">
    <property type="entry name" value="HAMP"/>
    <property type="match status" value="1"/>
</dbReference>
<keyword evidence="3 8" id="KW-1133">Transmembrane helix</keyword>
<dbReference type="Gene3D" id="3.30.450.290">
    <property type="match status" value="1"/>
</dbReference>
<dbReference type="InterPro" id="IPR004090">
    <property type="entry name" value="Chemotax_Me-accpt_rcpt"/>
</dbReference>
<dbReference type="Pfam" id="PF00015">
    <property type="entry name" value="MCPsignal"/>
    <property type="match status" value="1"/>
</dbReference>
<feature type="domain" description="Methyl-accepting transducer" evidence="9">
    <location>
        <begin position="264"/>
        <end position="500"/>
    </location>
</feature>
<gene>
    <name evidence="11" type="ORF">CHH28_15960</name>
</gene>
<dbReference type="AlphaFoldDB" id="A0A222FM40"/>
<keyword evidence="2 8" id="KW-0812">Transmembrane</keyword>
<dbReference type="PROSITE" id="PS50111">
    <property type="entry name" value="CHEMOTAXIS_TRANSDUC_2"/>
    <property type="match status" value="1"/>
</dbReference>